<evidence type="ECO:0000313" key="2">
    <source>
        <dbReference type="EMBL" id="HJG37666.1"/>
    </source>
</evidence>
<proteinExistence type="predicted"/>
<dbReference type="Gene3D" id="3.90.550.60">
    <property type="match status" value="1"/>
</dbReference>
<dbReference type="EC" id="2.4.-.-" evidence="2"/>
<protein>
    <submittedName>
        <fullName evidence="2">Glycosyltransferase</fullName>
        <ecNumber evidence="2">2.4.-.-</ecNumber>
    </submittedName>
</protein>
<dbReference type="InterPro" id="IPR029044">
    <property type="entry name" value="Nucleotide-diphossugar_trans"/>
</dbReference>
<comment type="caution">
    <text evidence="2">The sequence shown here is derived from an EMBL/GenBank/DDBJ whole genome shotgun (WGS) entry which is preliminary data.</text>
</comment>
<dbReference type="SUPFAM" id="SSF53448">
    <property type="entry name" value="Nucleotide-diphospho-sugar transferases"/>
    <property type="match status" value="1"/>
</dbReference>
<keyword evidence="2" id="KW-0328">Glycosyltransferase</keyword>
<evidence type="ECO:0000313" key="3">
    <source>
        <dbReference type="Proteomes" id="UP000753256"/>
    </source>
</evidence>
<dbReference type="InterPro" id="IPR040492">
    <property type="entry name" value="GlfT2_N"/>
</dbReference>
<dbReference type="AlphaFoldDB" id="A0A921LTS5"/>
<keyword evidence="2" id="KW-0808">Transferase</keyword>
<dbReference type="Proteomes" id="UP000753256">
    <property type="component" value="Unassembled WGS sequence"/>
</dbReference>
<dbReference type="Pfam" id="PF17994">
    <property type="entry name" value="Glft2_N"/>
    <property type="match status" value="1"/>
</dbReference>
<organism evidence="2 3">
    <name type="scientific">Enorma phocaeensis</name>
    <dbReference type="NCBI Taxonomy" id="1871019"/>
    <lineage>
        <taxon>Bacteria</taxon>
        <taxon>Bacillati</taxon>
        <taxon>Actinomycetota</taxon>
        <taxon>Coriobacteriia</taxon>
        <taxon>Coriobacteriales</taxon>
        <taxon>Coriobacteriaceae</taxon>
        <taxon>Enorma</taxon>
    </lineage>
</organism>
<name>A0A921LTS5_9ACTN</name>
<reference evidence="2" key="2">
    <citation type="submission" date="2021-09" db="EMBL/GenBank/DDBJ databases">
        <authorList>
            <person name="Gilroy R."/>
        </authorList>
    </citation>
    <scope>NUCLEOTIDE SEQUENCE</scope>
    <source>
        <strain evidence="2">ChiHjej13B12-9602</strain>
    </source>
</reference>
<accession>A0A921LTS5</accession>
<evidence type="ECO:0000259" key="1">
    <source>
        <dbReference type="Pfam" id="PF17994"/>
    </source>
</evidence>
<feature type="domain" description="Galactofuranosyltransferase GlfT2 N-terminal" evidence="1">
    <location>
        <begin position="19"/>
        <end position="141"/>
    </location>
</feature>
<sequence length="611" mass="71358">MIDYRLCNVLMSDGSRTNDYPDLYYKQKKPIGVEEGQFRFSQPSYSKYDFATYFNAFSFQKWKRYTVVDNVWIRIVARGSFRVEFTEYRATQAAPKRDVVADRKYDFDDYGVVDFEYPADTDAALLAFEVTTFSMLDVKEIYYYTKIDESKLRDVELAVATTTFQKEDFILPNIELVKREVLGCAEPIAGHFTFHVVDNGRTLDKEALEGSGVFIHPNPNVGGAGGFTRGMIEAMEQERKATHVLLMDDDVQISPESLKRTYNLLTLVNDEYVDAFLSGAMLSYEKQDEFYEDIGYVRHYGVYGPVKNHADLSRLEDIVRLETVQSKRGNKYAGWWYCCIPMASIDRYGLPLPLFIRGDDAEYGNRCSRRFITLNGICIWHLTLAYKFRAAFERYQVPRNSLIAQATTGIYQDVDFIRNFKDNVQLDLKTFNYDAVELSLQAIEDFMKGPDFIKQADGSALIKELTKKNDKLLPIDQIDEYVIDSVEFDPQFLYQPQNRTFFQRAFDYLTVNGHRFVPKFMLKDEVAVIPYDGWYYAPNQIRRHTKLLSVTRDGREALYRTMDRARFKPLYKRYKMDLALYERNRKSIDEAYRSARKELTSVEFWKSYLGI</sequence>
<gene>
    <name evidence="2" type="ORF">K8V70_07400</name>
</gene>
<dbReference type="RefSeq" id="WP_273190560.1">
    <property type="nucleotide sequence ID" value="NZ_DYUZ01000029.1"/>
</dbReference>
<dbReference type="EMBL" id="DYUZ01000029">
    <property type="protein sequence ID" value="HJG37666.1"/>
    <property type="molecule type" value="Genomic_DNA"/>
</dbReference>
<reference evidence="2" key="1">
    <citation type="journal article" date="2021" name="PeerJ">
        <title>Extensive microbial diversity within the chicken gut microbiome revealed by metagenomics and culture.</title>
        <authorList>
            <person name="Gilroy R."/>
            <person name="Ravi A."/>
            <person name="Getino M."/>
            <person name="Pursley I."/>
            <person name="Horton D.L."/>
            <person name="Alikhan N.F."/>
            <person name="Baker D."/>
            <person name="Gharbi K."/>
            <person name="Hall N."/>
            <person name="Watson M."/>
            <person name="Adriaenssens E.M."/>
            <person name="Foster-Nyarko E."/>
            <person name="Jarju S."/>
            <person name="Secka A."/>
            <person name="Antonio M."/>
            <person name="Oren A."/>
            <person name="Chaudhuri R.R."/>
            <person name="La Ragione R."/>
            <person name="Hildebrand F."/>
            <person name="Pallen M.J."/>
        </authorList>
    </citation>
    <scope>NUCLEOTIDE SEQUENCE</scope>
    <source>
        <strain evidence="2">ChiHjej13B12-9602</strain>
    </source>
</reference>
<dbReference type="GO" id="GO:0016757">
    <property type="term" value="F:glycosyltransferase activity"/>
    <property type="evidence" value="ECO:0007669"/>
    <property type="project" value="UniProtKB-KW"/>
</dbReference>